<accession>A0AA89BK22</accession>
<evidence type="ECO:0000313" key="8">
    <source>
        <dbReference type="EMBL" id="KAK3085348.1"/>
    </source>
</evidence>
<dbReference type="InterPro" id="IPR006050">
    <property type="entry name" value="DNA_photolyase_N"/>
</dbReference>
<dbReference type="Gene3D" id="1.10.579.10">
    <property type="entry name" value="DNA Cyclobutane Dipyrimidine Photolyase, subunit A, domain 3"/>
    <property type="match status" value="1"/>
</dbReference>
<keyword evidence="9" id="KW-1185">Reference proteome</keyword>
<dbReference type="InterPro" id="IPR002081">
    <property type="entry name" value="Cryptochrome/DNA_photolyase_1"/>
</dbReference>
<reference evidence="8" key="1">
    <citation type="submission" date="2019-08" db="EMBL/GenBank/DDBJ databases">
        <title>The improved chromosome-level genome for the pearl oyster Pinctada fucata martensii using PacBio sequencing and Hi-C.</title>
        <authorList>
            <person name="Zheng Z."/>
        </authorList>
    </citation>
    <scope>NUCLEOTIDE SEQUENCE</scope>
    <source>
        <strain evidence="8">ZZ-2019</strain>
        <tissue evidence="8">Adductor muscle</tissue>
    </source>
</reference>
<dbReference type="PANTHER" id="PTHR11455:SF18">
    <property type="entry name" value="SI:CH1073-390K14.1"/>
    <property type="match status" value="1"/>
</dbReference>
<dbReference type="InterPro" id="IPR018394">
    <property type="entry name" value="DNA_photolyase_1_CS_C"/>
</dbReference>
<dbReference type="GO" id="GO:0006950">
    <property type="term" value="P:response to stress"/>
    <property type="evidence" value="ECO:0007669"/>
    <property type="project" value="UniProtKB-ARBA"/>
</dbReference>
<evidence type="ECO:0000259" key="7">
    <source>
        <dbReference type="PROSITE" id="PS51645"/>
    </source>
</evidence>
<dbReference type="InterPro" id="IPR005101">
    <property type="entry name" value="Cryptochr/Photolyase_FAD-bd"/>
</dbReference>
<feature type="binding site" evidence="5">
    <location>
        <begin position="593"/>
        <end position="595"/>
    </location>
    <ligand>
        <name>FAD</name>
        <dbReference type="ChEBI" id="CHEBI:57692"/>
    </ligand>
</feature>
<dbReference type="SUPFAM" id="SSF52425">
    <property type="entry name" value="Cryptochrome/photolyase, N-terminal domain"/>
    <property type="match status" value="1"/>
</dbReference>
<dbReference type="GO" id="GO:0043153">
    <property type="term" value="P:entrainment of circadian clock by photoperiod"/>
    <property type="evidence" value="ECO:0007669"/>
    <property type="project" value="TreeGrafter"/>
</dbReference>
<evidence type="ECO:0000256" key="5">
    <source>
        <dbReference type="PIRSR" id="PIRSR602081-1"/>
    </source>
</evidence>
<sequence length="789" mass="91004">MERADEVSQILHSFTAGNIEVDECFCMVLSIEGYEKTRNEFLERINIFKHTDPNKLRSLRRVYVTYFQLGNQAPYSDFTDPVGVSVENGFLTSDFGYELDMEMALSNSFSQQNLGGDYHQTGTVNEHSKSYANVVDNKNRSGSLENCKAISEKDVGTFAQFRNTHLNSKVQHTITSHKMHVPGLSIETTKTKNKRKKKSSRCENDIQRPLSSKPVIYWIRRDLRLFDNPALNAAQEEGAPVIFTFLWAEKEEDPNNVVAMGGATKLWLHHALQAFNNDLVEKYGTGIVYRKTDNSVKEMKRLFAETDAKCLVINNVYEPFLTCRDDKLCKDLQDRGVTCKRFDSYLLHEPTSVTTESIGMRGIGSVTHFMEICRQSATKPIGHPLDTPRHLPKVHCVPDHNHLDELELAKMPRRKDGTVIDWAAPIRKQWDFGETGAWNALELFFQEGIRKYEKESCRADNLNTCRISPYLHFGQISPRAVLTQARGMKSPKFMRKLAWRDLSYWLLSLWPELPSQPIRVHYRDQRWSDNSVHLKAWQKGKTGFPLIDAAMRQLWQTGWMNNYMRHVVASFLISYLHLHWVEGYRWFQDTLVDADVAINSMMWQNGGMSGLDQWNFVMHPVDAALTCDPDGAFVRTWCPELARLPNDFIHQPWKCPPSILKRSLVDLGVTYPQRILTKLEEAREQSLKDVVTIRMKYPHFVDKHSGNDLVPLPSGLLLPCITRREFKYKTSNPEAKDNPHTAVLRGYRSRKRDEAVAFANQRDFTASTMNEFVMRKERHDRASQFSSAY</sequence>
<gene>
    <name evidence="8" type="ORF">FSP39_001913</name>
</gene>
<dbReference type="GO" id="GO:0003677">
    <property type="term" value="F:DNA binding"/>
    <property type="evidence" value="ECO:0007669"/>
    <property type="project" value="TreeGrafter"/>
</dbReference>
<dbReference type="GO" id="GO:0032922">
    <property type="term" value="P:circadian regulation of gene expression"/>
    <property type="evidence" value="ECO:0007669"/>
    <property type="project" value="TreeGrafter"/>
</dbReference>
<evidence type="ECO:0000313" key="9">
    <source>
        <dbReference type="Proteomes" id="UP001186944"/>
    </source>
</evidence>
<dbReference type="Gene3D" id="3.40.50.620">
    <property type="entry name" value="HUPs"/>
    <property type="match status" value="1"/>
</dbReference>
<keyword evidence="2 5" id="KW-0285">Flavoprotein</keyword>
<feature type="binding site" evidence="5">
    <location>
        <begin position="464"/>
        <end position="468"/>
    </location>
    <ligand>
        <name>FAD</name>
        <dbReference type="ChEBI" id="CHEBI:57692"/>
    </ligand>
</feature>
<feature type="binding site" evidence="5">
    <location>
        <position position="493"/>
    </location>
    <ligand>
        <name>FAD</name>
        <dbReference type="ChEBI" id="CHEBI:57692"/>
    </ligand>
</feature>
<comment type="cofactor">
    <cofactor evidence="5">
        <name>FAD</name>
        <dbReference type="ChEBI" id="CHEBI:57692"/>
    </cofactor>
    <text evidence="5">Binds 1 FAD per subunit.</text>
</comment>
<feature type="site" description="Electron transfer via tryptophanyl radical" evidence="6">
    <location>
        <position position="580"/>
    </location>
</feature>
<dbReference type="InterPro" id="IPR014729">
    <property type="entry name" value="Rossmann-like_a/b/a_fold"/>
</dbReference>
<dbReference type="GO" id="GO:0003904">
    <property type="term" value="F:deoxyribodipyrimidine photo-lyase activity"/>
    <property type="evidence" value="ECO:0007669"/>
    <property type="project" value="TreeGrafter"/>
</dbReference>
<proteinExistence type="inferred from homology"/>
<evidence type="ECO:0000256" key="3">
    <source>
        <dbReference type="ARBA" id="ARBA00022827"/>
    </source>
</evidence>
<protein>
    <recommendedName>
        <fullName evidence="7">Photolyase/cryptochrome alpha/beta domain-containing protein</fullName>
    </recommendedName>
</protein>
<comment type="similarity">
    <text evidence="1">Belongs to the DNA photolyase class-1 family.</text>
</comment>
<dbReference type="GO" id="GO:0005737">
    <property type="term" value="C:cytoplasm"/>
    <property type="evidence" value="ECO:0007669"/>
    <property type="project" value="TreeGrafter"/>
</dbReference>
<dbReference type="EMBL" id="VSWD01000012">
    <property type="protein sequence ID" value="KAK3085348.1"/>
    <property type="molecule type" value="Genomic_DNA"/>
</dbReference>
<feature type="site" description="Electron transfer via tryptophanyl radical" evidence="6">
    <location>
        <position position="527"/>
    </location>
</feature>
<name>A0AA89BK22_PINIB</name>
<evidence type="ECO:0000256" key="2">
    <source>
        <dbReference type="ARBA" id="ARBA00022630"/>
    </source>
</evidence>
<dbReference type="Proteomes" id="UP001186944">
    <property type="component" value="Unassembled WGS sequence"/>
</dbReference>
<dbReference type="InterPro" id="IPR036155">
    <property type="entry name" value="Crypto/Photolyase_N_sf"/>
</dbReference>
<comment type="caution">
    <text evidence="8">The sequence shown here is derived from an EMBL/GenBank/DDBJ whole genome shotgun (WGS) entry which is preliminary data.</text>
</comment>
<feature type="domain" description="Photolyase/cryptochrome alpha/beta" evidence="7">
    <location>
        <begin position="213"/>
        <end position="347"/>
    </location>
</feature>
<feature type="binding site" evidence="5">
    <location>
        <position position="452"/>
    </location>
    <ligand>
        <name>FAD</name>
        <dbReference type="ChEBI" id="CHEBI:57692"/>
    </ligand>
</feature>
<organism evidence="8 9">
    <name type="scientific">Pinctada imbricata</name>
    <name type="common">Atlantic pearl-oyster</name>
    <name type="synonym">Pinctada martensii</name>
    <dbReference type="NCBI Taxonomy" id="66713"/>
    <lineage>
        <taxon>Eukaryota</taxon>
        <taxon>Metazoa</taxon>
        <taxon>Spiralia</taxon>
        <taxon>Lophotrochozoa</taxon>
        <taxon>Mollusca</taxon>
        <taxon>Bivalvia</taxon>
        <taxon>Autobranchia</taxon>
        <taxon>Pteriomorphia</taxon>
        <taxon>Pterioida</taxon>
        <taxon>Pterioidea</taxon>
        <taxon>Pteriidae</taxon>
        <taxon>Pinctada</taxon>
    </lineage>
</organism>
<keyword evidence="3 5" id="KW-0274">FAD</keyword>
<dbReference type="PROSITE" id="PS51645">
    <property type="entry name" value="PHR_CRY_ALPHA_BETA"/>
    <property type="match status" value="1"/>
</dbReference>
<dbReference type="GO" id="GO:0005634">
    <property type="term" value="C:nucleus"/>
    <property type="evidence" value="ECO:0007669"/>
    <property type="project" value="TreeGrafter"/>
</dbReference>
<dbReference type="AlphaFoldDB" id="A0AA89BK22"/>
<dbReference type="PRINTS" id="PR00147">
    <property type="entry name" value="DNAPHOTLYASE"/>
</dbReference>
<keyword evidence="4" id="KW-0157">Chromophore</keyword>
<dbReference type="Pfam" id="PF03441">
    <property type="entry name" value="FAD_binding_7"/>
    <property type="match status" value="1"/>
</dbReference>
<dbReference type="InterPro" id="IPR036134">
    <property type="entry name" value="Crypto/Photolyase_FAD-like_sf"/>
</dbReference>
<feature type="site" description="Electron transfer via tryptophanyl radical" evidence="6">
    <location>
        <position position="603"/>
    </location>
</feature>
<dbReference type="Pfam" id="PF00875">
    <property type="entry name" value="DNA_photolyase"/>
    <property type="match status" value="1"/>
</dbReference>
<dbReference type="PROSITE" id="PS00394">
    <property type="entry name" value="DNA_PHOTOLYASES_1_1"/>
    <property type="match status" value="1"/>
</dbReference>
<dbReference type="Gene3D" id="1.25.40.80">
    <property type="match status" value="1"/>
</dbReference>
<evidence type="ECO:0000256" key="1">
    <source>
        <dbReference type="ARBA" id="ARBA00005862"/>
    </source>
</evidence>
<dbReference type="PANTHER" id="PTHR11455">
    <property type="entry name" value="CRYPTOCHROME"/>
    <property type="match status" value="1"/>
</dbReference>
<dbReference type="GO" id="GO:0006139">
    <property type="term" value="P:nucleobase-containing compound metabolic process"/>
    <property type="evidence" value="ECO:0007669"/>
    <property type="project" value="UniProtKB-ARBA"/>
</dbReference>
<evidence type="ECO:0000256" key="6">
    <source>
        <dbReference type="PIRSR" id="PIRSR602081-2"/>
    </source>
</evidence>
<evidence type="ECO:0000256" key="4">
    <source>
        <dbReference type="ARBA" id="ARBA00022991"/>
    </source>
</evidence>
<dbReference type="SUPFAM" id="SSF48173">
    <property type="entry name" value="Cryptochrome/photolyase FAD-binding domain"/>
    <property type="match status" value="1"/>
</dbReference>
<dbReference type="GO" id="GO:0071949">
    <property type="term" value="F:FAD binding"/>
    <property type="evidence" value="ECO:0007669"/>
    <property type="project" value="TreeGrafter"/>
</dbReference>